<evidence type="ECO:0000313" key="8">
    <source>
        <dbReference type="Proteomes" id="UP000663864"/>
    </source>
</evidence>
<dbReference type="GO" id="GO:0016779">
    <property type="term" value="F:nucleotidyltransferase activity"/>
    <property type="evidence" value="ECO:0007669"/>
    <property type="project" value="UniProtKB-KW"/>
</dbReference>
<dbReference type="InterPro" id="IPR029494">
    <property type="entry name" value="DarT"/>
</dbReference>
<dbReference type="SUPFAM" id="SSF55874">
    <property type="entry name" value="ATPase domain of HSP90 chaperone/DNA topoisomerase II/histidine kinase"/>
    <property type="match status" value="1"/>
</dbReference>
<evidence type="ECO:0000256" key="4">
    <source>
        <dbReference type="ARBA" id="ARBA00022695"/>
    </source>
</evidence>
<dbReference type="InterPro" id="IPR052957">
    <property type="entry name" value="Auxin_embryo_med"/>
</dbReference>
<evidence type="ECO:0000313" key="7">
    <source>
        <dbReference type="EMBL" id="CAF0820894.1"/>
    </source>
</evidence>
<sequence length="1454" mass="170381">MMSLKETINQIFNNNTNYLHAQQILNQARSLKSLSNDLYTDPLRFVYELVQNCDDACQPKSIVRIAIVDHRYLIVGHNGKPFDREDVQSLCDIGCSTKGEDMQKTGYKGLGFKAVFGKSDYILIVSKGEYFRFEANSKVFQWNPKWGINQMTWEQINNRKFEFPWQICPIWTEKNEIPESIQKWLLGQSDAVATIIRLKNIEETQNAIRQLTDQSHVFMFLRNIRTVRFSFNSSNETSLNITILRDGSVKVVYDWHFISHWLLCTCNIDVPDNARNDFRLPEKLQNAKQTEIILAAKIDRNDNIGNVKGRNNALFAYLPTKITTYDLPILVNANFLTNASREHIHTDSVWNQFLFSRIPHEMLKWIGKLGKQSKWRDKALDLLPNHIDIKDNLATKYNENCSNAATEVPFVLNTFNKLLKVSEAAIDVTGFSNIDCIGNDLIRDFILRTISPTPRIAQYPFVHNSRRLRKFNILVFDWDKCLDMLNSDDFQMNITTEQDIRFIIYLFNNQHQQQIEARLRKLPFLMDHMGKLRMTKEIFVPSHFNNTDWVETNDMDPYVHDNIMLWLQTESLIFKWLKSLGVMEKTDEIFINQKIIPRVQNYITLENALPTVKKLFNSFQRGEICNDLLHKLNKLKLFSLENTLVSADELYFSDEYLPRLSLNNFHLNTTKFLSPIYLNEINNIPNKIKEFFLLLNVQEDIKLIRFSEDQHNEIVSAYRFKQTENLFQYNSLQFQYCLTLPFLDITQTNYDFALYFWQHVIYSINSNQLNEKETLICNQQQLRKIDNLPYWFVRARSCIPTTTKQLLKSTDVFSSDLKLIAGDLLPIFACTTSIPFSAVWQRFFQFKIEFSIQDHIQLLNLLYDRLKNISLDDEYETCIQRVYTSMIKCLSSFDRKYFDQYRPKAPLYLLSTINNEFLPSTNLVISLNKDIILPNQIPQLKLSTGNFRDSNLIYFLDFFNIRQIGINDLTLTSNINAQPSLFLRAKLRDMQVYLFELTNSRNIKNHCIDYDLEIFEVDRLDLYYNETIPVLQIHIHIIDNRLYVTRPWNSNEVMLKLPQILCKQFKLPLNIESDIRQFLLNETIIHSMMMMPSSLKSSIDLLNIDGTRGKFAMIIDRDNEQLFNHLGITNTTSSAELLIKALNAQHSPFAGYVYHYTHLENAASILRDHAIKSRNNLSSNNFKDSAAKDVIQKTRIEVKDYARFYFRPLTPTQYCNENLGLPNLSNQYGNQPMCPIPIIFRIDLAAILSIKDIQWKVSLGNMASPQTEFDNTLNIVKRFDFQGVFFDIRTDRGKYSSQQEFLIKSQLNFDQLKEENIKIIFQDENARYSLERMILYDYPSNIDTTFFYGFNSRIIIRNSTDIDNAIDVYINDSDSSRVYGRLILQLSGQNENRTIQGILNASFQRGNILTVYTNQQFSFINNINDTQYAIFYEYENQVWLIHTNSPQVHFISPT</sequence>
<comment type="caution">
    <text evidence="7">The sequence shown here is derived from an EMBL/GenBank/DDBJ whole genome shotgun (WGS) entry which is preliminary data.</text>
</comment>
<feature type="domain" description="DarT" evidence="6">
    <location>
        <begin position="1151"/>
        <end position="1348"/>
    </location>
</feature>
<dbReference type="GO" id="GO:0016757">
    <property type="term" value="F:glycosyltransferase activity"/>
    <property type="evidence" value="ECO:0007669"/>
    <property type="project" value="UniProtKB-KW"/>
</dbReference>
<proteinExistence type="predicted"/>
<accession>A0A813UCN7</accession>
<dbReference type="Proteomes" id="UP000663864">
    <property type="component" value="Unassembled WGS sequence"/>
</dbReference>
<reference evidence="7" key="1">
    <citation type="submission" date="2021-02" db="EMBL/GenBank/DDBJ databases">
        <authorList>
            <person name="Nowell W R."/>
        </authorList>
    </citation>
    <scope>NUCLEOTIDE SEQUENCE</scope>
</reference>
<evidence type="ECO:0000256" key="5">
    <source>
        <dbReference type="ARBA" id="ARBA00023125"/>
    </source>
</evidence>
<dbReference type="EMBL" id="CAJNOT010000073">
    <property type="protein sequence ID" value="CAF0820894.1"/>
    <property type="molecule type" value="Genomic_DNA"/>
</dbReference>
<keyword evidence="2" id="KW-0328">Glycosyltransferase</keyword>
<dbReference type="Gene3D" id="3.30.565.10">
    <property type="entry name" value="Histidine kinase-like ATPase, C-terminal domain"/>
    <property type="match status" value="1"/>
</dbReference>
<dbReference type="NCBIfam" id="NF047352">
    <property type="entry name" value="P_loop_sacsin"/>
    <property type="match status" value="1"/>
</dbReference>
<gene>
    <name evidence="7" type="ORF">ZHD862_LOCUS3379</name>
</gene>
<dbReference type="PANTHER" id="PTHR32387">
    <property type="entry name" value="WU:FJ29H11"/>
    <property type="match status" value="1"/>
</dbReference>
<name>A0A813UCN7_9BILA</name>
<dbReference type="PANTHER" id="PTHR32387:SF0">
    <property type="entry name" value="PROTEIN NO VEIN"/>
    <property type="match status" value="1"/>
</dbReference>
<keyword evidence="1" id="KW-1277">Toxin-antitoxin system</keyword>
<evidence type="ECO:0000259" key="6">
    <source>
        <dbReference type="PROSITE" id="PS52018"/>
    </source>
</evidence>
<dbReference type="InterPro" id="IPR058210">
    <property type="entry name" value="SACS/Nov_dom"/>
</dbReference>
<dbReference type="InterPro" id="IPR036890">
    <property type="entry name" value="HATPase_C_sf"/>
</dbReference>
<evidence type="ECO:0000256" key="2">
    <source>
        <dbReference type="ARBA" id="ARBA00022676"/>
    </source>
</evidence>
<evidence type="ECO:0000256" key="1">
    <source>
        <dbReference type="ARBA" id="ARBA00022649"/>
    </source>
</evidence>
<protein>
    <recommendedName>
        <fullName evidence="6">DarT domain-containing protein</fullName>
    </recommendedName>
</protein>
<dbReference type="Pfam" id="PF14487">
    <property type="entry name" value="DarT"/>
    <property type="match status" value="1"/>
</dbReference>
<dbReference type="Pfam" id="PF25794">
    <property type="entry name" value="SACS"/>
    <property type="match status" value="1"/>
</dbReference>
<keyword evidence="5" id="KW-0238">DNA-binding</keyword>
<organism evidence="7 8">
    <name type="scientific">Rotaria sordida</name>
    <dbReference type="NCBI Taxonomy" id="392033"/>
    <lineage>
        <taxon>Eukaryota</taxon>
        <taxon>Metazoa</taxon>
        <taxon>Spiralia</taxon>
        <taxon>Gnathifera</taxon>
        <taxon>Rotifera</taxon>
        <taxon>Eurotatoria</taxon>
        <taxon>Bdelloidea</taxon>
        <taxon>Philodinida</taxon>
        <taxon>Philodinidae</taxon>
        <taxon>Rotaria</taxon>
    </lineage>
</organism>
<dbReference type="PROSITE" id="PS52018">
    <property type="entry name" value="DART"/>
    <property type="match status" value="1"/>
</dbReference>
<keyword evidence="4" id="KW-0548">Nucleotidyltransferase</keyword>
<evidence type="ECO:0000256" key="3">
    <source>
        <dbReference type="ARBA" id="ARBA00022679"/>
    </source>
</evidence>
<dbReference type="GO" id="GO:0003677">
    <property type="term" value="F:DNA binding"/>
    <property type="evidence" value="ECO:0007669"/>
    <property type="project" value="UniProtKB-KW"/>
</dbReference>
<keyword evidence="3" id="KW-0808">Transferase</keyword>